<keyword evidence="5" id="KW-0804">Transcription</keyword>
<dbReference type="Pfam" id="PF08281">
    <property type="entry name" value="Sigma70_r4_2"/>
    <property type="match status" value="1"/>
</dbReference>
<evidence type="ECO:0000256" key="3">
    <source>
        <dbReference type="ARBA" id="ARBA00023082"/>
    </source>
</evidence>
<keyword evidence="10" id="KW-1185">Reference proteome</keyword>
<feature type="compositionally biased region" description="Polar residues" evidence="6">
    <location>
        <begin position="1"/>
        <end position="14"/>
    </location>
</feature>
<dbReference type="InterPro" id="IPR039425">
    <property type="entry name" value="RNA_pol_sigma-70-like"/>
</dbReference>
<comment type="caution">
    <text evidence="9">The sequence shown here is derived from an EMBL/GenBank/DDBJ whole genome shotgun (WGS) entry which is preliminary data.</text>
</comment>
<dbReference type="InterPro" id="IPR007627">
    <property type="entry name" value="RNA_pol_sigma70_r2"/>
</dbReference>
<dbReference type="InterPro" id="IPR013324">
    <property type="entry name" value="RNA_pol_sigma_r3/r4-like"/>
</dbReference>
<keyword evidence="4" id="KW-0238">DNA-binding</keyword>
<evidence type="ECO:0000256" key="4">
    <source>
        <dbReference type="ARBA" id="ARBA00023125"/>
    </source>
</evidence>
<dbReference type="InterPro" id="IPR013249">
    <property type="entry name" value="RNA_pol_sigma70_r4_t2"/>
</dbReference>
<sequence>MGSSDSGTLRTSRSGPAERLPGVGLKPFEKIVTEHGPVVLRVCRALLGPVDSEDAWSETFLAALRAYPDLDPGANVEAWLVTIAHRKAVDVHRVRQRTAIPTEDVPEQESRHDLPGSWNHELWDALAELPFTQRAAVVYHHLAGLPYAEIARILGNSTDAARRAAADGIARLRRTYPARPESLAQEGAAR</sequence>
<evidence type="ECO:0000256" key="1">
    <source>
        <dbReference type="ARBA" id="ARBA00010641"/>
    </source>
</evidence>
<evidence type="ECO:0000313" key="9">
    <source>
        <dbReference type="EMBL" id="RVW02504.1"/>
    </source>
</evidence>
<keyword evidence="2" id="KW-0805">Transcription regulation</keyword>
<reference evidence="9 10" key="1">
    <citation type="submission" date="2018-11" db="EMBL/GenBank/DDBJ databases">
        <title>Rhodococcus spongicola sp. nov. and Rhodococcus xishaensis sp. nov. from marine sponges.</title>
        <authorList>
            <person name="Li L."/>
            <person name="Lin H.W."/>
        </authorList>
    </citation>
    <scope>NUCLEOTIDE SEQUENCE [LARGE SCALE GENOMIC DNA]</scope>
    <source>
        <strain evidence="9 10">LHW50502</strain>
    </source>
</reference>
<feature type="domain" description="RNA polymerase sigma-70 region 2" evidence="7">
    <location>
        <begin position="32"/>
        <end position="98"/>
    </location>
</feature>
<dbReference type="GO" id="GO:0006352">
    <property type="term" value="P:DNA-templated transcription initiation"/>
    <property type="evidence" value="ECO:0007669"/>
    <property type="project" value="InterPro"/>
</dbReference>
<feature type="domain" description="RNA polymerase sigma factor 70 region 4 type 2" evidence="8">
    <location>
        <begin position="121"/>
        <end position="168"/>
    </location>
</feature>
<evidence type="ECO:0000259" key="8">
    <source>
        <dbReference type="Pfam" id="PF08281"/>
    </source>
</evidence>
<evidence type="ECO:0000256" key="2">
    <source>
        <dbReference type="ARBA" id="ARBA00023015"/>
    </source>
</evidence>
<dbReference type="Gene3D" id="1.10.10.10">
    <property type="entry name" value="Winged helix-like DNA-binding domain superfamily/Winged helix DNA-binding domain"/>
    <property type="match status" value="1"/>
</dbReference>
<evidence type="ECO:0000313" key="10">
    <source>
        <dbReference type="Proteomes" id="UP000284333"/>
    </source>
</evidence>
<feature type="region of interest" description="Disordered" evidence="6">
    <location>
        <begin position="1"/>
        <end position="21"/>
    </location>
</feature>
<name>A0A3S3AK40_9NOCA</name>
<proteinExistence type="inferred from homology"/>
<dbReference type="InterPro" id="IPR013325">
    <property type="entry name" value="RNA_pol_sigma_r2"/>
</dbReference>
<dbReference type="Gene3D" id="1.10.1740.10">
    <property type="match status" value="1"/>
</dbReference>
<comment type="similarity">
    <text evidence="1">Belongs to the sigma-70 factor family. ECF subfamily.</text>
</comment>
<dbReference type="OrthoDB" id="9803203at2"/>
<dbReference type="PANTHER" id="PTHR43133:SF8">
    <property type="entry name" value="RNA POLYMERASE SIGMA FACTOR HI_1459-RELATED"/>
    <property type="match status" value="1"/>
</dbReference>
<dbReference type="PANTHER" id="PTHR43133">
    <property type="entry name" value="RNA POLYMERASE ECF-TYPE SIGMA FACTO"/>
    <property type="match status" value="1"/>
</dbReference>
<keyword evidence="3" id="KW-0731">Sigma factor</keyword>
<dbReference type="InterPro" id="IPR014284">
    <property type="entry name" value="RNA_pol_sigma-70_dom"/>
</dbReference>
<dbReference type="NCBIfam" id="TIGR02937">
    <property type="entry name" value="sigma70-ECF"/>
    <property type="match status" value="1"/>
</dbReference>
<dbReference type="GO" id="GO:0016987">
    <property type="term" value="F:sigma factor activity"/>
    <property type="evidence" value="ECO:0007669"/>
    <property type="project" value="UniProtKB-KW"/>
</dbReference>
<dbReference type="Pfam" id="PF04542">
    <property type="entry name" value="Sigma70_r2"/>
    <property type="match status" value="1"/>
</dbReference>
<dbReference type="AlphaFoldDB" id="A0A3S3AK40"/>
<protein>
    <submittedName>
        <fullName evidence="9">Sigma-70 family RNA polymerase sigma factor</fullName>
    </submittedName>
</protein>
<accession>A0A3S3AK40</accession>
<dbReference type="GO" id="GO:0003677">
    <property type="term" value="F:DNA binding"/>
    <property type="evidence" value="ECO:0007669"/>
    <property type="project" value="UniProtKB-KW"/>
</dbReference>
<gene>
    <name evidence="9" type="ORF">EF834_13160</name>
</gene>
<dbReference type="EMBL" id="RKLN01000004">
    <property type="protein sequence ID" value="RVW02504.1"/>
    <property type="molecule type" value="Genomic_DNA"/>
</dbReference>
<evidence type="ECO:0000256" key="6">
    <source>
        <dbReference type="SAM" id="MobiDB-lite"/>
    </source>
</evidence>
<dbReference type="Proteomes" id="UP000284333">
    <property type="component" value="Unassembled WGS sequence"/>
</dbReference>
<dbReference type="SUPFAM" id="SSF88659">
    <property type="entry name" value="Sigma3 and sigma4 domains of RNA polymerase sigma factors"/>
    <property type="match status" value="1"/>
</dbReference>
<evidence type="ECO:0000256" key="5">
    <source>
        <dbReference type="ARBA" id="ARBA00023163"/>
    </source>
</evidence>
<organism evidence="9 10">
    <name type="scientific">Rhodococcus spongiicola</name>
    <dbReference type="NCBI Taxonomy" id="2487352"/>
    <lineage>
        <taxon>Bacteria</taxon>
        <taxon>Bacillati</taxon>
        <taxon>Actinomycetota</taxon>
        <taxon>Actinomycetes</taxon>
        <taxon>Mycobacteriales</taxon>
        <taxon>Nocardiaceae</taxon>
        <taxon>Rhodococcus</taxon>
    </lineage>
</organism>
<evidence type="ECO:0000259" key="7">
    <source>
        <dbReference type="Pfam" id="PF04542"/>
    </source>
</evidence>
<dbReference type="SUPFAM" id="SSF88946">
    <property type="entry name" value="Sigma2 domain of RNA polymerase sigma factors"/>
    <property type="match status" value="1"/>
</dbReference>
<dbReference type="InterPro" id="IPR036388">
    <property type="entry name" value="WH-like_DNA-bd_sf"/>
</dbReference>